<proteinExistence type="predicted"/>
<dbReference type="Proteomes" id="UP000290244">
    <property type="component" value="Chromosome"/>
</dbReference>
<dbReference type="AlphaFoldDB" id="A0A4P6P598"/>
<gene>
    <name evidence="1" type="ORF">EMK97_01995</name>
</gene>
<sequence>MTKEFKEINDPKSWEKYFKTLLKYHLGQANVFDIPDQNEGDWGVECYTACGQVFQCYFPDAQHSVTKLYEKQREKINDDLKKLTITNANVWKEIFINHGIKVKSWVLATPLFNNKMLAKYIAKKTKEVRDLNLDFIDENFRVSVQTADDYPLEQQQLANCFTQLRLNVDVVSDDDLAEWINENVGFLSDLHPKLVILAEHDETEINNQKHVISHFYLNYQNMLDVLSRDYPQIHISVIDCVNARKNSLKQRISFLGKQKAPSTLLEEHIEQLEKDLESVVPNIFGGTRTDMCYGVIASWLIECPLRF</sequence>
<reference evidence="1 2" key="1">
    <citation type="submission" date="2018-12" db="EMBL/GenBank/DDBJ databases">
        <title>Complete genome of Litorilituus sediminis.</title>
        <authorList>
            <person name="Liu A."/>
            <person name="Rong J."/>
        </authorList>
    </citation>
    <scope>NUCLEOTIDE SEQUENCE [LARGE SCALE GENOMIC DNA]</scope>
    <source>
        <strain evidence="1 2">JCM 17549</strain>
    </source>
</reference>
<protein>
    <submittedName>
        <fullName evidence="1">Uncharacterized protein</fullName>
    </submittedName>
</protein>
<evidence type="ECO:0000313" key="1">
    <source>
        <dbReference type="EMBL" id="QBG34597.1"/>
    </source>
</evidence>
<organism evidence="1 2">
    <name type="scientific">Litorilituus sediminis</name>
    <dbReference type="NCBI Taxonomy" id="718192"/>
    <lineage>
        <taxon>Bacteria</taxon>
        <taxon>Pseudomonadati</taxon>
        <taxon>Pseudomonadota</taxon>
        <taxon>Gammaproteobacteria</taxon>
        <taxon>Alteromonadales</taxon>
        <taxon>Colwelliaceae</taxon>
        <taxon>Litorilituus</taxon>
    </lineage>
</organism>
<accession>A0A4P6P598</accession>
<dbReference type="RefSeq" id="WP_130598958.1">
    <property type="nucleotide sequence ID" value="NZ_CP034759.1"/>
</dbReference>
<dbReference type="OrthoDB" id="2962756at2"/>
<name>A0A4P6P598_9GAMM</name>
<dbReference type="EMBL" id="CP034759">
    <property type="protein sequence ID" value="QBG34597.1"/>
    <property type="molecule type" value="Genomic_DNA"/>
</dbReference>
<evidence type="ECO:0000313" key="2">
    <source>
        <dbReference type="Proteomes" id="UP000290244"/>
    </source>
</evidence>
<dbReference type="KEGG" id="lsd:EMK97_01995"/>
<keyword evidence="2" id="KW-1185">Reference proteome</keyword>